<organism evidence="2 3">
    <name type="scientific">Streptomyces siamensis</name>
    <dbReference type="NCBI Taxonomy" id="1274986"/>
    <lineage>
        <taxon>Bacteria</taxon>
        <taxon>Bacillati</taxon>
        <taxon>Actinomycetota</taxon>
        <taxon>Actinomycetes</taxon>
        <taxon>Kitasatosporales</taxon>
        <taxon>Streptomycetaceae</taxon>
        <taxon>Streptomyces</taxon>
    </lineage>
</organism>
<evidence type="ECO:0000256" key="1">
    <source>
        <dbReference type="SAM" id="MobiDB-lite"/>
    </source>
</evidence>
<protein>
    <submittedName>
        <fullName evidence="2">Uncharacterized protein</fullName>
    </submittedName>
</protein>
<reference evidence="3" key="1">
    <citation type="journal article" date="2019" name="Int. J. Syst. Evol. Microbiol.">
        <title>The Global Catalogue of Microorganisms (GCM) 10K type strain sequencing project: providing services to taxonomists for standard genome sequencing and annotation.</title>
        <authorList>
            <consortium name="The Broad Institute Genomics Platform"/>
            <consortium name="The Broad Institute Genome Sequencing Center for Infectious Disease"/>
            <person name="Wu L."/>
            <person name="Ma J."/>
        </authorList>
    </citation>
    <scope>NUCLEOTIDE SEQUENCE [LARGE SCALE GENOMIC DNA]</scope>
    <source>
        <strain evidence="3">JCM 18409</strain>
    </source>
</reference>
<dbReference type="EMBL" id="BAABKB010000002">
    <property type="protein sequence ID" value="GAA4997385.1"/>
    <property type="molecule type" value="Genomic_DNA"/>
</dbReference>
<accession>A0ABP9IG97</accession>
<keyword evidence="3" id="KW-1185">Reference proteome</keyword>
<name>A0ABP9IG97_9ACTN</name>
<evidence type="ECO:0000313" key="2">
    <source>
        <dbReference type="EMBL" id="GAA4997385.1"/>
    </source>
</evidence>
<sequence length="173" mass="18470">MPATADGTTGDVEFTEASCEKIMRPNQGMYDATDPDLRAFRAAGSKLILWHGLGDQHIPAGQVRGRGEPRTEVARFVPLRVRDRRQLGRRPVGGHQGQGLTDEVTGTADPGHGPGAARVWRTRRAAGHGPDARARRGVRGARRGVRHGPGRACRRGFAPGPATPPPGQSVRLG</sequence>
<gene>
    <name evidence="2" type="ORF">GCM10023335_07980</name>
</gene>
<feature type="compositionally biased region" description="Basic residues" evidence="1">
    <location>
        <begin position="135"/>
        <end position="154"/>
    </location>
</feature>
<feature type="region of interest" description="Disordered" evidence="1">
    <location>
        <begin position="82"/>
        <end position="173"/>
    </location>
</feature>
<comment type="caution">
    <text evidence="2">The sequence shown here is derived from an EMBL/GenBank/DDBJ whole genome shotgun (WGS) entry which is preliminary data.</text>
</comment>
<proteinExistence type="predicted"/>
<dbReference type="Proteomes" id="UP001501759">
    <property type="component" value="Unassembled WGS sequence"/>
</dbReference>
<evidence type="ECO:0000313" key="3">
    <source>
        <dbReference type="Proteomes" id="UP001501759"/>
    </source>
</evidence>